<dbReference type="EMBL" id="CP142149">
    <property type="protein sequence ID" value="WSE33478.1"/>
    <property type="molecule type" value="Genomic_DNA"/>
</dbReference>
<dbReference type="Gene3D" id="3.20.10.10">
    <property type="entry name" value="D-amino Acid Aminotransferase, subunit A, domain 2"/>
    <property type="match status" value="1"/>
</dbReference>
<organism evidence="1 2">
    <name type="scientific">Amycolatopsis rhabdoformis</name>
    <dbReference type="NCBI Taxonomy" id="1448059"/>
    <lineage>
        <taxon>Bacteria</taxon>
        <taxon>Bacillati</taxon>
        <taxon>Actinomycetota</taxon>
        <taxon>Actinomycetes</taxon>
        <taxon>Pseudonocardiales</taxon>
        <taxon>Pseudonocardiaceae</taxon>
        <taxon>Amycolatopsis</taxon>
    </lineage>
</organism>
<keyword evidence="2" id="KW-1185">Reference proteome</keyword>
<dbReference type="Pfam" id="PF01063">
    <property type="entry name" value="Aminotran_4"/>
    <property type="match status" value="1"/>
</dbReference>
<name>A0ABZ1IH63_9PSEU</name>
<gene>
    <name evidence="1" type="ORF">VSH64_15395</name>
</gene>
<dbReference type="InterPro" id="IPR043132">
    <property type="entry name" value="BCAT-like_C"/>
</dbReference>
<dbReference type="RefSeq" id="WP_326836277.1">
    <property type="nucleotide sequence ID" value="NZ_CP142149.1"/>
</dbReference>
<proteinExistence type="predicted"/>
<evidence type="ECO:0000313" key="2">
    <source>
        <dbReference type="Proteomes" id="UP001330812"/>
    </source>
</evidence>
<accession>A0ABZ1IH63</accession>
<dbReference type="InterPro" id="IPR036038">
    <property type="entry name" value="Aminotransferase-like"/>
</dbReference>
<dbReference type="InterPro" id="IPR001544">
    <property type="entry name" value="Aminotrans_IV"/>
</dbReference>
<dbReference type="Proteomes" id="UP001330812">
    <property type="component" value="Chromosome"/>
</dbReference>
<sequence length="86" mass="9369">MVWPEAAVLPGITYLLLKQQLAAAGIAQVTRRVHPRELPGFDAVFLTNSETVGRPVASVDGVALRNNPAAARLLTEAYESVRWDEI</sequence>
<dbReference type="GO" id="GO:0008483">
    <property type="term" value="F:transaminase activity"/>
    <property type="evidence" value="ECO:0007669"/>
    <property type="project" value="UniProtKB-KW"/>
</dbReference>
<dbReference type="SUPFAM" id="SSF56752">
    <property type="entry name" value="D-aminoacid aminotransferase-like PLP-dependent enzymes"/>
    <property type="match status" value="1"/>
</dbReference>
<reference evidence="1 2" key="1">
    <citation type="journal article" date="2015" name="Int. J. Syst. Evol. Microbiol.">
        <title>Amycolatopsis rhabdoformis sp. nov., an actinomycete isolated from a tropical forest soil.</title>
        <authorList>
            <person name="Souza W.R."/>
            <person name="Silva R.E."/>
            <person name="Goodfellow M."/>
            <person name="Busarakam K."/>
            <person name="Figueiro F.S."/>
            <person name="Ferreira D."/>
            <person name="Rodrigues-Filho E."/>
            <person name="Moraes L.A.B."/>
            <person name="Zucchi T.D."/>
        </authorList>
    </citation>
    <scope>NUCLEOTIDE SEQUENCE [LARGE SCALE GENOMIC DNA]</scope>
    <source>
        <strain evidence="1 2">NCIMB 14900</strain>
    </source>
</reference>
<evidence type="ECO:0000313" key="1">
    <source>
        <dbReference type="EMBL" id="WSE33478.1"/>
    </source>
</evidence>
<keyword evidence="1" id="KW-0032">Aminotransferase</keyword>
<keyword evidence="1" id="KW-0808">Transferase</keyword>
<protein>
    <submittedName>
        <fullName evidence="1">Aminotransferase class IV</fullName>
    </submittedName>
</protein>